<dbReference type="InterPro" id="IPR011050">
    <property type="entry name" value="Pectin_lyase_fold/virulence"/>
</dbReference>
<accession>A0ABW7NDY1</accession>
<gene>
    <name evidence="1" type="ORF">ACHKAR_20120</name>
</gene>
<comment type="caution">
    <text evidence="1">The sequence shown here is derived from an EMBL/GenBank/DDBJ whole genome shotgun (WGS) entry which is preliminary data.</text>
</comment>
<dbReference type="RefSeq" id="WP_395419174.1">
    <property type="nucleotide sequence ID" value="NZ_JBIPKE010000020.1"/>
</dbReference>
<reference evidence="1 2" key="1">
    <citation type="journal article" date="2013" name="Int. J. Syst. Evol. Microbiol.">
        <title>Marinoscillum luteum sp. nov., isolated from marine sediment.</title>
        <authorList>
            <person name="Cha I.T."/>
            <person name="Park S.J."/>
            <person name="Kim S.J."/>
            <person name="Kim J.G."/>
            <person name="Jung M.Y."/>
            <person name="Shin K.S."/>
            <person name="Kwon K.K."/>
            <person name="Yang S.H."/>
            <person name="Seo Y.S."/>
            <person name="Rhee S.K."/>
        </authorList>
    </citation>
    <scope>NUCLEOTIDE SEQUENCE [LARGE SCALE GENOMIC DNA]</scope>
    <source>
        <strain evidence="1 2">KCTC 23939</strain>
    </source>
</reference>
<evidence type="ECO:0000313" key="1">
    <source>
        <dbReference type="EMBL" id="MFH6985771.1"/>
    </source>
</evidence>
<dbReference type="InterPro" id="IPR012334">
    <property type="entry name" value="Pectin_lyas_fold"/>
</dbReference>
<sequence>MELFNRTYTLILGIWACSTLTGQAQDLPDLLSNRAIAQANYLPDFSYAGYHFGEDPLPGLTEGEVLYATDFGVIPNDGRDDSKALQQAFSAAHEVPGPVTLQLPPGQIILSEVLYIERSHMVLRGSGSGANGTTIYCPRPMSYFADPPALSELREYLVELDKRQREPENNLDLPFSQYAWAGGVIWTRQPGVRTKAYLDKYDAEPVVLCKVLTGKRGTHQLTVTSSEKLKVGQVVQIEWYNTEGQKGSLIKALYGESPLKIGTHHWNYPTHPLVQQRALITRIAGNKVTIKDPLLMDIREAWAPTMVEWLHLEEVGIEHIRIAFPMAPNIAHHVEEGYNAIYLTRLFNGWVTDVKIENADSGILTEEIANVTVSDIETSGEKIAHYSVAMSGVYNVLVQRLRVRNVVRHPLSFNTFSTKSVYADCQVEVAPILDQHAGANHQNLFDNIRVNVSLNGADEYPLFAGGGAGYWKPAHGAYTTFWNIGVTFGDGFETTRVVTLNGMADGPMARLLGIYANRKIAVVYGPDAYIERVNSRISDIPSLYQYQLDMRTR</sequence>
<evidence type="ECO:0000313" key="2">
    <source>
        <dbReference type="Proteomes" id="UP001610063"/>
    </source>
</evidence>
<dbReference type="Proteomes" id="UP001610063">
    <property type="component" value="Unassembled WGS sequence"/>
</dbReference>
<dbReference type="SUPFAM" id="SSF51126">
    <property type="entry name" value="Pectin lyase-like"/>
    <property type="match status" value="1"/>
</dbReference>
<protein>
    <recommendedName>
        <fullName evidence="3">Pectate lyase superfamily protein domain-containing protein</fullName>
    </recommendedName>
</protein>
<proteinExistence type="predicted"/>
<evidence type="ECO:0008006" key="3">
    <source>
        <dbReference type="Google" id="ProtNLM"/>
    </source>
</evidence>
<dbReference type="EMBL" id="JBIPKE010000020">
    <property type="protein sequence ID" value="MFH6985771.1"/>
    <property type="molecule type" value="Genomic_DNA"/>
</dbReference>
<dbReference type="Gene3D" id="2.160.20.10">
    <property type="entry name" value="Single-stranded right-handed beta-helix, Pectin lyase-like"/>
    <property type="match status" value="1"/>
</dbReference>
<organism evidence="1 2">
    <name type="scientific">Marinoscillum luteum</name>
    <dbReference type="NCBI Taxonomy" id="861051"/>
    <lineage>
        <taxon>Bacteria</taxon>
        <taxon>Pseudomonadati</taxon>
        <taxon>Bacteroidota</taxon>
        <taxon>Cytophagia</taxon>
        <taxon>Cytophagales</taxon>
        <taxon>Reichenbachiellaceae</taxon>
        <taxon>Marinoscillum</taxon>
    </lineage>
</organism>
<name>A0ABW7NDY1_9BACT</name>
<keyword evidence="2" id="KW-1185">Reference proteome</keyword>